<sequence length="286" mass="33666">MAFSDEEVEKINKFMKNMPVEKFQPSQEVLDSLQMLSVVEEENALPEKDKEINKSTEYRELHKELLDLNSDVKLMKRKIKHLQKGIKVDEPPKSEKERKIAATVATIKLNKRLMKKILKNTMRSYARNTVVSTSAHFEQDKVSNPDRLIGLIDQAVDLDLQVMYRIVEIRKTMKDTEFFTRELNSAYDLLLINSCSSSSENIQTLKAESKRIFELDKEIENKAINQLNEQQRKKHKRLNQLTKRQRKLRIIDGNILQCLIMEIFPRWANEPLWLESLEKFGDKLLY</sequence>
<dbReference type="AlphaFoldDB" id="A0A4V4MG10"/>
<reference evidence="3 4" key="1">
    <citation type="submission" date="2019-03" db="EMBL/GenBank/DDBJ databases">
        <title>Sequencing 25 genomes of Wallemia mellicola.</title>
        <authorList>
            <person name="Gostincar C."/>
        </authorList>
    </citation>
    <scope>NUCLEOTIDE SEQUENCE [LARGE SCALE GENOMIC DNA]</scope>
    <source>
        <strain evidence="2 3">EXF-1262</strain>
        <strain evidence="1 4">EXF-6152</strain>
    </source>
</reference>
<evidence type="ECO:0000313" key="1">
    <source>
        <dbReference type="EMBL" id="TIB78172.1"/>
    </source>
</evidence>
<dbReference type="Proteomes" id="UP000310685">
    <property type="component" value="Unassembled WGS sequence"/>
</dbReference>
<comment type="caution">
    <text evidence="1">The sequence shown here is derived from an EMBL/GenBank/DDBJ whole genome shotgun (WGS) entry which is preliminary data.</text>
</comment>
<dbReference type="EMBL" id="SPRH01000027">
    <property type="protein sequence ID" value="TIB99879.1"/>
    <property type="molecule type" value="Genomic_DNA"/>
</dbReference>
<dbReference type="EMBL" id="SPRC01000028">
    <property type="protein sequence ID" value="TIB78172.1"/>
    <property type="molecule type" value="Genomic_DNA"/>
</dbReference>
<gene>
    <name evidence="2" type="ORF">E3Q17_02456</name>
    <name evidence="1" type="ORF">E3Q22_02716</name>
</gene>
<organism evidence="1 4">
    <name type="scientific">Wallemia mellicola</name>
    <dbReference type="NCBI Taxonomy" id="1708541"/>
    <lineage>
        <taxon>Eukaryota</taxon>
        <taxon>Fungi</taxon>
        <taxon>Dikarya</taxon>
        <taxon>Basidiomycota</taxon>
        <taxon>Wallemiomycotina</taxon>
        <taxon>Wallemiomycetes</taxon>
        <taxon>Wallemiales</taxon>
        <taxon>Wallemiaceae</taxon>
        <taxon>Wallemia</taxon>
    </lineage>
</organism>
<proteinExistence type="predicted"/>
<evidence type="ECO:0000313" key="3">
    <source>
        <dbReference type="Proteomes" id="UP000307169"/>
    </source>
</evidence>
<protein>
    <submittedName>
        <fullName evidence="1">Uncharacterized protein</fullName>
    </submittedName>
</protein>
<evidence type="ECO:0000313" key="4">
    <source>
        <dbReference type="Proteomes" id="UP000310685"/>
    </source>
</evidence>
<evidence type="ECO:0000313" key="2">
    <source>
        <dbReference type="EMBL" id="TIB99879.1"/>
    </source>
</evidence>
<dbReference type="Proteomes" id="UP000307169">
    <property type="component" value="Unassembled WGS sequence"/>
</dbReference>
<name>A0A4V4MG10_9BASI</name>
<accession>A0A4V4MG10</accession>